<dbReference type="Pfam" id="PF02705">
    <property type="entry name" value="K_trans"/>
    <property type="match status" value="1"/>
</dbReference>
<proteinExistence type="predicted"/>
<keyword evidence="3" id="KW-1185">Reference proteome</keyword>
<evidence type="ECO:0000313" key="3">
    <source>
        <dbReference type="Proteomes" id="UP001187192"/>
    </source>
</evidence>
<dbReference type="InterPro" id="IPR053951">
    <property type="entry name" value="K_trans_N"/>
</dbReference>
<protein>
    <recommendedName>
        <fullName evidence="1">K+ potassium transporter integral membrane domain-containing protein</fullName>
    </recommendedName>
</protein>
<reference evidence="2" key="1">
    <citation type="submission" date="2023-07" db="EMBL/GenBank/DDBJ databases">
        <title>draft genome sequence of fig (Ficus carica).</title>
        <authorList>
            <person name="Takahashi T."/>
            <person name="Nishimura K."/>
        </authorList>
    </citation>
    <scope>NUCLEOTIDE SEQUENCE</scope>
</reference>
<dbReference type="Proteomes" id="UP001187192">
    <property type="component" value="Unassembled WGS sequence"/>
</dbReference>
<evidence type="ECO:0000313" key="2">
    <source>
        <dbReference type="EMBL" id="GMN31777.1"/>
    </source>
</evidence>
<feature type="non-terminal residue" evidence="2">
    <location>
        <position position="1"/>
    </location>
</feature>
<sequence length="35" mass="3463">MLGTSMVIGDGVLTPCISVLSAVGGIKQAKSSLTQ</sequence>
<evidence type="ECO:0000259" key="1">
    <source>
        <dbReference type="Pfam" id="PF02705"/>
    </source>
</evidence>
<feature type="domain" description="K+ potassium transporter integral membrane" evidence="1">
    <location>
        <begin position="1"/>
        <end position="34"/>
    </location>
</feature>
<dbReference type="AlphaFoldDB" id="A0AA87ZBB2"/>
<gene>
    <name evidence="2" type="ORF">TIFTF001_041635</name>
</gene>
<dbReference type="EMBL" id="BTGU01001949">
    <property type="protein sequence ID" value="GMN31777.1"/>
    <property type="molecule type" value="Genomic_DNA"/>
</dbReference>
<accession>A0AA87ZBB2</accession>
<name>A0AA87ZBB2_FICCA</name>
<organism evidence="2 3">
    <name type="scientific">Ficus carica</name>
    <name type="common">Common fig</name>
    <dbReference type="NCBI Taxonomy" id="3494"/>
    <lineage>
        <taxon>Eukaryota</taxon>
        <taxon>Viridiplantae</taxon>
        <taxon>Streptophyta</taxon>
        <taxon>Embryophyta</taxon>
        <taxon>Tracheophyta</taxon>
        <taxon>Spermatophyta</taxon>
        <taxon>Magnoliopsida</taxon>
        <taxon>eudicotyledons</taxon>
        <taxon>Gunneridae</taxon>
        <taxon>Pentapetalae</taxon>
        <taxon>rosids</taxon>
        <taxon>fabids</taxon>
        <taxon>Rosales</taxon>
        <taxon>Moraceae</taxon>
        <taxon>Ficeae</taxon>
        <taxon>Ficus</taxon>
    </lineage>
</organism>
<comment type="caution">
    <text evidence="2">The sequence shown here is derived from an EMBL/GenBank/DDBJ whole genome shotgun (WGS) entry which is preliminary data.</text>
</comment>